<organism evidence="1 2">
    <name type="scientific">Fusarium solani subsp. cucurbitae</name>
    <name type="common">Neocosmosporum cucurbitae</name>
    <dbReference type="NCBI Taxonomy" id="2747967"/>
    <lineage>
        <taxon>Eukaryota</taxon>
        <taxon>Fungi</taxon>
        <taxon>Dikarya</taxon>
        <taxon>Ascomycota</taxon>
        <taxon>Pezizomycotina</taxon>
        <taxon>Sordariomycetes</taxon>
        <taxon>Hypocreomycetidae</taxon>
        <taxon>Hypocreales</taxon>
        <taxon>Nectriaceae</taxon>
        <taxon>Fusarium</taxon>
        <taxon>Fusarium solani species complex</taxon>
    </lineage>
</organism>
<dbReference type="EMBL" id="CP090041">
    <property type="protein sequence ID" value="UPL03681.1"/>
    <property type="molecule type" value="Genomic_DNA"/>
</dbReference>
<protein>
    <submittedName>
        <fullName evidence="1">Uncharacterized protein</fullName>
    </submittedName>
</protein>
<gene>
    <name evidence="1" type="ORF">LCI18_014615</name>
</gene>
<proteinExistence type="predicted"/>
<accession>A0ACD3ZR27</accession>
<reference evidence="1" key="1">
    <citation type="submission" date="2021-11" db="EMBL/GenBank/DDBJ databases">
        <title>Fusarium solani-melongenae Genome sequencing and assembly.</title>
        <authorList>
            <person name="Xie S."/>
            <person name="Huang L."/>
            <person name="Zhang X."/>
        </authorList>
    </citation>
    <scope>NUCLEOTIDE SEQUENCE</scope>
    <source>
        <strain evidence="1">CRI 24-3</strain>
    </source>
</reference>
<keyword evidence="2" id="KW-1185">Reference proteome</keyword>
<sequence>MQTSHRQEPQTFQGIERRDSPAVSITSLLGWLWSESRRPFLIPRLLTETHIVDHTKSHCIILQEAAAALDIPERGRVGFISSRGRGNASQREALRDAKRRRPGRRMREGTRLTPARA</sequence>
<name>A0ACD3ZR27_FUSSC</name>
<evidence type="ECO:0000313" key="2">
    <source>
        <dbReference type="Proteomes" id="UP000830768"/>
    </source>
</evidence>
<dbReference type="Proteomes" id="UP000830768">
    <property type="component" value="Chromosome 13"/>
</dbReference>
<evidence type="ECO:0000313" key="1">
    <source>
        <dbReference type="EMBL" id="UPL03681.1"/>
    </source>
</evidence>